<comment type="caution">
    <text evidence="1">The sequence shown here is derived from an EMBL/GenBank/DDBJ whole genome shotgun (WGS) entry which is preliminary data.</text>
</comment>
<reference evidence="1 2" key="1">
    <citation type="submission" date="2021-06" db="EMBL/GenBank/DDBJ databases">
        <authorList>
            <person name="Kallberg Y."/>
            <person name="Tangrot J."/>
            <person name="Rosling A."/>
        </authorList>
    </citation>
    <scope>NUCLEOTIDE SEQUENCE [LARGE SCALE GENOMIC DNA]</scope>
    <source>
        <strain evidence="1 2">120-4 pot B 10/14</strain>
    </source>
</reference>
<protein>
    <submittedName>
        <fullName evidence="1">41676_t:CDS:1</fullName>
    </submittedName>
</protein>
<feature type="non-terminal residue" evidence="1">
    <location>
        <position position="50"/>
    </location>
</feature>
<organism evidence="1 2">
    <name type="scientific">Gigaspora margarita</name>
    <dbReference type="NCBI Taxonomy" id="4874"/>
    <lineage>
        <taxon>Eukaryota</taxon>
        <taxon>Fungi</taxon>
        <taxon>Fungi incertae sedis</taxon>
        <taxon>Mucoromycota</taxon>
        <taxon>Glomeromycotina</taxon>
        <taxon>Glomeromycetes</taxon>
        <taxon>Diversisporales</taxon>
        <taxon>Gigasporaceae</taxon>
        <taxon>Gigaspora</taxon>
    </lineage>
</organism>
<feature type="non-terminal residue" evidence="1">
    <location>
        <position position="1"/>
    </location>
</feature>
<accession>A0ABN7WVY0</accession>
<proteinExistence type="predicted"/>
<gene>
    <name evidence="1" type="ORF">GMARGA_LOCUS35830</name>
</gene>
<sequence length="50" mass="5229">GSSDNSQSFFSTFSVCTDLALGGLGAFPNKRKSAISSGLEIGARLNSYLR</sequence>
<keyword evidence="2" id="KW-1185">Reference proteome</keyword>
<evidence type="ECO:0000313" key="2">
    <source>
        <dbReference type="Proteomes" id="UP000789901"/>
    </source>
</evidence>
<dbReference type="Proteomes" id="UP000789901">
    <property type="component" value="Unassembled WGS sequence"/>
</dbReference>
<name>A0ABN7WVY0_GIGMA</name>
<evidence type="ECO:0000313" key="1">
    <source>
        <dbReference type="EMBL" id="CAG8842152.1"/>
    </source>
</evidence>
<dbReference type="EMBL" id="CAJVQB010068110">
    <property type="protein sequence ID" value="CAG8842152.1"/>
    <property type="molecule type" value="Genomic_DNA"/>
</dbReference>